<dbReference type="Pfam" id="PF01529">
    <property type="entry name" value="DHHC"/>
    <property type="match status" value="1"/>
</dbReference>
<keyword evidence="5 7" id="KW-0472">Membrane</keyword>
<protein>
    <recommendedName>
        <fullName evidence="7">Palmitoyltransferase</fullName>
        <ecNumber evidence="7">2.3.1.225</ecNumber>
    </recommendedName>
</protein>
<dbReference type="InterPro" id="IPR039859">
    <property type="entry name" value="PFA4/ZDH16/20/ERF2-like"/>
</dbReference>
<evidence type="ECO:0000256" key="3">
    <source>
        <dbReference type="ARBA" id="ARBA00022692"/>
    </source>
</evidence>
<dbReference type="EMBL" id="AZBU02000011">
    <property type="protein sequence ID" value="TKR61173.1"/>
    <property type="molecule type" value="Genomic_DNA"/>
</dbReference>
<feature type="domain" description="Palmitoyltransferase DHHC" evidence="9">
    <location>
        <begin position="136"/>
        <end position="278"/>
    </location>
</feature>
<sequence>MKPLWKSPFALTFAASDRCAEAMISDRVKMETSEEFENLLSLYSDELKKRSPLKHRVFTFMMRRGCGIISKSIFTALAILYFVFVFGIVIPFESLYKPRWLVTMGSVLAVYFYFNVMFYFFMAASTGPGNPKKKPHENNGCKKCRKSKPPGTHHCSMCRACIIKMDHHCVWLSQCIGAGNHRYFFQLLASLTISMFLLLTFGYNTFYNNYSSNAFSYCSAGFDHLFWSEFICRDEGELVAKLTTVLLFLSFILQLVMGGFCASNCFMISYGTTYLEYLMNFRTILKSHPSLDQAKTNWQIFLGLDEGRSFWNHILLPSFHVSERYIEEEPTMLDKEMLRVVVL</sequence>
<keyword evidence="2 7" id="KW-0808">Transferase</keyword>
<accession>A0A4U5LY76</accession>
<comment type="caution">
    <text evidence="10">The sequence shown here is derived from an EMBL/GenBank/DDBJ whole genome shotgun (WGS) entry which is preliminary data.</text>
</comment>
<keyword evidence="3 7" id="KW-0812">Transmembrane</keyword>
<evidence type="ECO:0000256" key="7">
    <source>
        <dbReference type="RuleBase" id="RU079119"/>
    </source>
</evidence>
<evidence type="ECO:0000256" key="6">
    <source>
        <dbReference type="ARBA" id="ARBA00023315"/>
    </source>
</evidence>
<evidence type="ECO:0000259" key="9">
    <source>
        <dbReference type="Pfam" id="PF01529"/>
    </source>
</evidence>
<evidence type="ECO:0000256" key="1">
    <source>
        <dbReference type="ARBA" id="ARBA00004141"/>
    </source>
</evidence>
<dbReference type="GO" id="GO:0019706">
    <property type="term" value="F:protein-cysteine S-palmitoyltransferase activity"/>
    <property type="evidence" value="ECO:0007669"/>
    <property type="project" value="UniProtKB-EC"/>
</dbReference>
<dbReference type="AlphaFoldDB" id="A0A4U5LY76"/>
<dbReference type="InterPro" id="IPR001594">
    <property type="entry name" value="Palmitoyltrfase_DHHC"/>
</dbReference>
<feature type="transmembrane region" description="Helical" evidence="7">
    <location>
        <begin position="245"/>
        <end position="270"/>
    </location>
</feature>
<dbReference type="Proteomes" id="UP000298663">
    <property type="component" value="Unassembled WGS sequence"/>
</dbReference>
<feature type="transmembrane region" description="Helical" evidence="7">
    <location>
        <begin position="183"/>
        <end position="203"/>
    </location>
</feature>
<dbReference type="PANTHER" id="PTHR12246">
    <property type="entry name" value="PALMITOYLTRANSFERASE ZDHHC16"/>
    <property type="match status" value="1"/>
</dbReference>
<keyword evidence="6 7" id="KW-0012">Acyltransferase</keyword>
<proteinExistence type="inferred from homology"/>
<dbReference type="OrthoDB" id="331948at2759"/>
<evidence type="ECO:0000256" key="4">
    <source>
        <dbReference type="ARBA" id="ARBA00022989"/>
    </source>
</evidence>
<comment type="catalytic activity">
    <reaction evidence="7">
        <text>L-cysteinyl-[protein] + hexadecanoyl-CoA = S-hexadecanoyl-L-cysteinyl-[protein] + CoA</text>
        <dbReference type="Rhea" id="RHEA:36683"/>
        <dbReference type="Rhea" id="RHEA-COMP:10131"/>
        <dbReference type="Rhea" id="RHEA-COMP:11032"/>
        <dbReference type="ChEBI" id="CHEBI:29950"/>
        <dbReference type="ChEBI" id="CHEBI:57287"/>
        <dbReference type="ChEBI" id="CHEBI:57379"/>
        <dbReference type="ChEBI" id="CHEBI:74151"/>
        <dbReference type="EC" id="2.3.1.225"/>
    </reaction>
</comment>
<feature type="region of interest" description="Disordered" evidence="8">
    <location>
        <begin position="129"/>
        <end position="151"/>
    </location>
</feature>
<keyword evidence="11" id="KW-1185">Reference proteome</keyword>
<comment type="similarity">
    <text evidence="7">Belongs to the DHHC palmitoyltransferase family.</text>
</comment>
<name>A0A4U5LY76_STECR</name>
<dbReference type="PROSITE" id="PS50216">
    <property type="entry name" value="DHHC"/>
    <property type="match status" value="1"/>
</dbReference>
<dbReference type="GO" id="GO:0016020">
    <property type="term" value="C:membrane"/>
    <property type="evidence" value="ECO:0007669"/>
    <property type="project" value="UniProtKB-SubCell"/>
</dbReference>
<dbReference type="EC" id="2.3.1.225" evidence="7"/>
<evidence type="ECO:0000313" key="11">
    <source>
        <dbReference type="Proteomes" id="UP000298663"/>
    </source>
</evidence>
<reference evidence="10 11" key="2">
    <citation type="journal article" date="2019" name="G3 (Bethesda)">
        <title>Hybrid Assembly of the Genome of the Entomopathogenic Nematode Steinernema carpocapsae Identifies the X-Chromosome.</title>
        <authorList>
            <person name="Serra L."/>
            <person name="Macchietto M."/>
            <person name="Macias-Munoz A."/>
            <person name="McGill C.J."/>
            <person name="Rodriguez I.M."/>
            <person name="Rodriguez B."/>
            <person name="Murad R."/>
            <person name="Mortazavi A."/>
        </authorList>
    </citation>
    <scope>NUCLEOTIDE SEQUENCE [LARGE SCALE GENOMIC DNA]</scope>
    <source>
        <strain evidence="10 11">ALL</strain>
    </source>
</reference>
<gene>
    <name evidence="10" type="ORF">L596_028320</name>
</gene>
<organism evidence="10 11">
    <name type="scientific">Steinernema carpocapsae</name>
    <name type="common">Entomopathogenic nematode</name>
    <dbReference type="NCBI Taxonomy" id="34508"/>
    <lineage>
        <taxon>Eukaryota</taxon>
        <taxon>Metazoa</taxon>
        <taxon>Ecdysozoa</taxon>
        <taxon>Nematoda</taxon>
        <taxon>Chromadorea</taxon>
        <taxon>Rhabditida</taxon>
        <taxon>Tylenchina</taxon>
        <taxon>Panagrolaimomorpha</taxon>
        <taxon>Strongyloidoidea</taxon>
        <taxon>Steinernematidae</taxon>
        <taxon>Steinernema</taxon>
    </lineage>
</organism>
<keyword evidence="4 7" id="KW-1133">Transmembrane helix</keyword>
<evidence type="ECO:0000256" key="8">
    <source>
        <dbReference type="SAM" id="MobiDB-lite"/>
    </source>
</evidence>
<feature type="transmembrane region" description="Helical" evidence="7">
    <location>
        <begin position="72"/>
        <end position="92"/>
    </location>
</feature>
<comment type="domain">
    <text evidence="7">The DHHC domain is required for palmitoyltransferase activity.</text>
</comment>
<comment type="subcellular location">
    <subcellularLocation>
        <location evidence="1">Membrane</location>
        <topology evidence="1">Multi-pass membrane protein</topology>
    </subcellularLocation>
</comment>
<evidence type="ECO:0000256" key="2">
    <source>
        <dbReference type="ARBA" id="ARBA00022679"/>
    </source>
</evidence>
<feature type="transmembrane region" description="Helical" evidence="7">
    <location>
        <begin position="104"/>
        <end position="124"/>
    </location>
</feature>
<evidence type="ECO:0000256" key="5">
    <source>
        <dbReference type="ARBA" id="ARBA00023136"/>
    </source>
</evidence>
<evidence type="ECO:0000313" key="10">
    <source>
        <dbReference type="EMBL" id="TKR61173.1"/>
    </source>
</evidence>
<reference evidence="10 11" key="1">
    <citation type="journal article" date="2015" name="Genome Biol.">
        <title>Comparative genomics of Steinernema reveals deeply conserved gene regulatory networks.</title>
        <authorList>
            <person name="Dillman A.R."/>
            <person name="Macchietto M."/>
            <person name="Porter C.F."/>
            <person name="Rogers A."/>
            <person name="Williams B."/>
            <person name="Antoshechkin I."/>
            <person name="Lee M.M."/>
            <person name="Goodwin Z."/>
            <person name="Lu X."/>
            <person name="Lewis E.E."/>
            <person name="Goodrich-Blair H."/>
            <person name="Stock S.P."/>
            <person name="Adams B.J."/>
            <person name="Sternberg P.W."/>
            <person name="Mortazavi A."/>
        </authorList>
    </citation>
    <scope>NUCLEOTIDE SEQUENCE [LARGE SCALE GENOMIC DNA]</scope>
    <source>
        <strain evidence="10 11">ALL</strain>
    </source>
</reference>